<reference evidence="2 3" key="1">
    <citation type="journal article" date="2023" name="IMA Fungus">
        <title>Comparative genomic study of the Penicillium genus elucidates a diverse pangenome and 15 lateral gene transfer events.</title>
        <authorList>
            <person name="Petersen C."/>
            <person name="Sorensen T."/>
            <person name="Nielsen M.R."/>
            <person name="Sondergaard T.E."/>
            <person name="Sorensen J.L."/>
            <person name="Fitzpatrick D.A."/>
            <person name="Frisvad J.C."/>
            <person name="Nielsen K.L."/>
        </authorList>
    </citation>
    <scope>NUCLEOTIDE SEQUENCE [LARGE SCALE GENOMIC DNA]</scope>
    <source>
        <strain evidence="2 3">IBT 35679</strain>
    </source>
</reference>
<keyword evidence="3" id="KW-1185">Reference proteome</keyword>
<feature type="region of interest" description="Disordered" evidence="1">
    <location>
        <begin position="26"/>
        <end position="68"/>
    </location>
</feature>
<dbReference type="AlphaFoldDB" id="A0AAD6CRP5"/>
<dbReference type="Proteomes" id="UP001220324">
    <property type="component" value="Unassembled WGS sequence"/>
</dbReference>
<evidence type="ECO:0000313" key="3">
    <source>
        <dbReference type="Proteomes" id="UP001220324"/>
    </source>
</evidence>
<gene>
    <name evidence="2" type="ORF">N7494_008930</name>
</gene>
<evidence type="ECO:0000313" key="2">
    <source>
        <dbReference type="EMBL" id="KAJ5532378.1"/>
    </source>
</evidence>
<proteinExistence type="predicted"/>
<evidence type="ECO:0000256" key="1">
    <source>
        <dbReference type="SAM" id="MobiDB-lite"/>
    </source>
</evidence>
<accession>A0AAD6CRP5</accession>
<protein>
    <submittedName>
        <fullName evidence="2">Uncharacterized protein</fullName>
    </submittedName>
</protein>
<comment type="caution">
    <text evidence="2">The sequence shown here is derived from an EMBL/GenBank/DDBJ whole genome shotgun (WGS) entry which is preliminary data.</text>
</comment>
<organism evidence="2 3">
    <name type="scientific">Penicillium frequentans</name>
    <dbReference type="NCBI Taxonomy" id="3151616"/>
    <lineage>
        <taxon>Eukaryota</taxon>
        <taxon>Fungi</taxon>
        <taxon>Dikarya</taxon>
        <taxon>Ascomycota</taxon>
        <taxon>Pezizomycotina</taxon>
        <taxon>Eurotiomycetes</taxon>
        <taxon>Eurotiomycetidae</taxon>
        <taxon>Eurotiales</taxon>
        <taxon>Aspergillaceae</taxon>
        <taxon>Penicillium</taxon>
    </lineage>
</organism>
<name>A0AAD6CRP5_9EURO</name>
<sequence length="68" mass="7477">MTTGTLLKANLVGFFIEHNIEDNNNQQAVQGKKSQSEHFPAETYSELDDAPAESCPGPEEATDDHSDR</sequence>
<dbReference type="EMBL" id="JAQIZZ010000007">
    <property type="protein sequence ID" value="KAJ5532378.1"/>
    <property type="molecule type" value="Genomic_DNA"/>
</dbReference>